<dbReference type="InterPro" id="IPR015940">
    <property type="entry name" value="UBA"/>
</dbReference>
<comment type="similarity">
    <text evidence="2 11 15">Belongs to the peptidase C19 family.</text>
</comment>
<keyword evidence="4 11" id="KW-0479">Metal-binding</keyword>
<accession>A0A8B7NW74</accession>
<dbReference type="Pfam" id="PF17807">
    <property type="entry name" value="zf-UBP_var"/>
    <property type="match status" value="1"/>
</dbReference>
<dbReference type="InterPro" id="IPR028889">
    <property type="entry name" value="USP"/>
</dbReference>
<evidence type="ECO:0000256" key="1">
    <source>
        <dbReference type="ARBA" id="ARBA00000707"/>
    </source>
</evidence>
<dbReference type="FunFam" id="3.30.40.10:FF:000026">
    <property type="entry name" value="Ubiquitin carboxyl-terminal hydrolase"/>
    <property type="match status" value="1"/>
</dbReference>
<feature type="active site" description="Proton acceptor" evidence="12">
    <location>
        <position position="784"/>
    </location>
</feature>
<evidence type="ECO:0000313" key="21">
    <source>
        <dbReference type="RefSeq" id="XP_018018008.1"/>
    </source>
</evidence>
<keyword evidence="9 11" id="KW-0788">Thiol protease</keyword>
<dbReference type="OrthoDB" id="361536at2759"/>
<dbReference type="SUPFAM" id="SSF54001">
    <property type="entry name" value="Cysteine proteinases"/>
    <property type="match status" value="1"/>
</dbReference>
<dbReference type="InterPro" id="IPR013083">
    <property type="entry name" value="Znf_RING/FYVE/PHD"/>
</dbReference>
<dbReference type="PANTHER" id="PTHR24006">
    <property type="entry name" value="UBIQUITIN CARBOXYL-TERMINAL HYDROLASE"/>
    <property type="match status" value="1"/>
</dbReference>
<keyword evidence="3 11" id="KW-0645">Protease</keyword>
<evidence type="ECO:0000256" key="9">
    <source>
        <dbReference type="ARBA" id="ARBA00022807"/>
    </source>
</evidence>
<evidence type="ECO:0000259" key="17">
    <source>
        <dbReference type="PROSITE" id="PS50030"/>
    </source>
</evidence>
<dbReference type="PROSITE" id="PS00972">
    <property type="entry name" value="USP_1"/>
    <property type="match status" value="1"/>
</dbReference>
<evidence type="ECO:0000256" key="16">
    <source>
        <dbReference type="SAM" id="MobiDB-lite"/>
    </source>
</evidence>
<feature type="binding site" evidence="13">
    <location>
        <position position="194"/>
    </location>
    <ligand>
        <name>Zn(2+)</name>
        <dbReference type="ChEBI" id="CHEBI:29105"/>
    </ligand>
</feature>
<dbReference type="InterPro" id="IPR041432">
    <property type="entry name" value="UBP13_Znf-UBP_var"/>
</dbReference>
<dbReference type="Pfam" id="PF02148">
    <property type="entry name" value="zf-UBP"/>
    <property type="match status" value="1"/>
</dbReference>
<protein>
    <recommendedName>
        <fullName evidence="11 15">Ubiquitin carboxyl-terminal hydrolase</fullName>
        <ecNumber evidence="11 15">3.4.19.12</ecNumber>
    </recommendedName>
</protein>
<dbReference type="InterPro" id="IPR001394">
    <property type="entry name" value="Peptidase_C19_UCH"/>
</dbReference>
<keyword evidence="6 14" id="KW-0863">Zinc-finger</keyword>
<dbReference type="CDD" id="cd02658">
    <property type="entry name" value="Peptidase_C19B"/>
    <property type="match status" value="1"/>
</dbReference>
<keyword evidence="5" id="KW-0677">Repeat</keyword>
<feature type="binding site" evidence="13">
    <location>
        <position position="224"/>
    </location>
    <ligand>
        <name>Zn(2+)</name>
        <dbReference type="ChEBI" id="CHEBI:29105"/>
    </ligand>
</feature>
<evidence type="ECO:0000256" key="4">
    <source>
        <dbReference type="ARBA" id="ARBA00022723"/>
    </source>
</evidence>
<dbReference type="GO" id="GO:0006508">
    <property type="term" value="P:proteolysis"/>
    <property type="evidence" value="ECO:0007669"/>
    <property type="project" value="UniProtKB-KW"/>
</dbReference>
<feature type="domain" description="UBP-type" evidence="19">
    <location>
        <begin position="167"/>
        <end position="276"/>
    </location>
</feature>
<organism evidence="20 21">
    <name type="scientific">Hyalella azteca</name>
    <name type="common">Amphipod</name>
    <dbReference type="NCBI Taxonomy" id="294128"/>
    <lineage>
        <taxon>Eukaryota</taxon>
        <taxon>Metazoa</taxon>
        <taxon>Ecdysozoa</taxon>
        <taxon>Arthropoda</taxon>
        <taxon>Crustacea</taxon>
        <taxon>Multicrustacea</taxon>
        <taxon>Malacostraca</taxon>
        <taxon>Eumalacostraca</taxon>
        <taxon>Peracarida</taxon>
        <taxon>Amphipoda</taxon>
        <taxon>Senticaudata</taxon>
        <taxon>Talitrida</taxon>
        <taxon>Talitroidea</taxon>
        <taxon>Hyalellidae</taxon>
        <taxon>Hyalella</taxon>
    </lineage>
</organism>
<dbReference type="OMA" id="FVPCEHT"/>
<dbReference type="SUPFAM" id="SSF46934">
    <property type="entry name" value="UBA-like"/>
    <property type="match status" value="1"/>
</dbReference>
<dbReference type="EC" id="3.4.19.12" evidence="11 15"/>
<dbReference type="GO" id="GO:0005634">
    <property type="term" value="C:nucleus"/>
    <property type="evidence" value="ECO:0007669"/>
    <property type="project" value="TreeGrafter"/>
</dbReference>
<dbReference type="RefSeq" id="XP_018018008.1">
    <property type="nucleotide sequence ID" value="XM_018162519.2"/>
</dbReference>
<dbReference type="SMART" id="SM00290">
    <property type="entry name" value="ZnF_UBP"/>
    <property type="match status" value="1"/>
</dbReference>
<evidence type="ECO:0000313" key="20">
    <source>
        <dbReference type="Proteomes" id="UP000694843"/>
    </source>
</evidence>
<evidence type="ECO:0000256" key="7">
    <source>
        <dbReference type="ARBA" id="ARBA00022786"/>
    </source>
</evidence>
<keyword evidence="8 11" id="KW-0378">Hydrolase</keyword>
<dbReference type="PROSITE" id="PS50271">
    <property type="entry name" value="ZF_UBP"/>
    <property type="match status" value="1"/>
</dbReference>
<sequence>MEKLRQHFSRIKIPQPSDAVYKDECMYSFDSPDSITGLYVCLNTFLGFGRKYVLDYSNKSGNCVFLHRTRTRREVPSEKEAEPDKKIARLAIGVEGGFNPDVGAKKYEYSTTLAVVILPDFEVITLPNDDLPQLVLESVLGVEKAEGALQQAAANCGGGSWDGEVRQISRHADSIQQLDNGVKVPPKGWQCSQCDLTDNLWMNLTDGAIHCGRRQLDGSGGNNHAVEHYDQTKYPLAVKLGTITADGKADVYSYAEDDMVIDPHLVKHLAHFGINVSVMEKTEKTMAELEIDFNQRVWEYSRLTESGQKLVPMFGPGYTGLRNLGNSCYVNSVMQVLLTVPPLAERYYISGPERLAAVEPKRIPQDFDAQMAKLAIGLLSGEYSKAPADYDPSSAAEVDIDELQPGIAPGFFRSVVGSQHPEFSTKKQQDAMEYLEHVLKLMERSSLKAGLPDPGHCFRFGVEDKFVCSASGCVRYVERSDLYLPLPVPLEAATNKLQVQEYNQRKLDAEKLGNRFTEDAVRSSIPYEACISKMVAPEVLTAYSSAAKASVPMTKTTRITTCPDYLFIQLVKFDVTETWEPVKLDVSVRMPDTLHLSVLRSAGRPEGEKTLPDDSADQPTPAAAPVIDEAVVKQLCDMGFPVEACKKAVHFTGNCGADAAMNWIMEHMNDPDFSLPLVTSTQSTAGDSFTASAEGLMMLESMGFTEPQARLALRETQNNLERAADWLFSHQPELEQLVARHEQGAAAAAALPTHAHMPNFTDGSSKYELVAFISHMGTSIHVGHYVCHIKKDGQWTIFNDNKVSKSVDPPIDLGYLYLYKRAAS</sequence>
<evidence type="ECO:0000256" key="3">
    <source>
        <dbReference type="ARBA" id="ARBA00022670"/>
    </source>
</evidence>
<feature type="compositionally biased region" description="Basic and acidic residues" evidence="16">
    <location>
        <begin position="603"/>
        <end position="612"/>
    </location>
</feature>
<dbReference type="GO" id="GO:0016579">
    <property type="term" value="P:protein deubiquitination"/>
    <property type="evidence" value="ECO:0007669"/>
    <property type="project" value="InterPro"/>
</dbReference>
<feature type="region of interest" description="Disordered" evidence="16">
    <location>
        <begin position="599"/>
        <end position="621"/>
    </location>
</feature>
<dbReference type="Proteomes" id="UP000694843">
    <property type="component" value="Unplaced"/>
</dbReference>
<dbReference type="FunFam" id="1.10.8.10:FF:000016">
    <property type="entry name" value="Ubiquitin carboxyl-terminal hydrolase"/>
    <property type="match status" value="1"/>
</dbReference>
<name>A0A8B7NW74_HYAAZ</name>
<evidence type="ECO:0000256" key="15">
    <source>
        <dbReference type="RuleBase" id="RU366025"/>
    </source>
</evidence>
<proteinExistence type="inferred from homology"/>
<gene>
    <name evidence="21" type="primary">LOC108674556</name>
</gene>
<dbReference type="Pfam" id="PF00443">
    <property type="entry name" value="UCH"/>
    <property type="match status" value="1"/>
</dbReference>
<keyword evidence="10 11" id="KW-0862">Zinc</keyword>
<evidence type="ECO:0000256" key="10">
    <source>
        <dbReference type="ARBA" id="ARBA00022833"/>
    </source>
</evidence>
<dbReference type="InterPro" id="IPR009060">
    <property type="entry name" value="UBA-like_sf"/>
</dbReference>
<evidence type="ECO:0000256" key="6">
    <source>
        <dbReference type="ARBA" id="ARBA00022771"/>
    </source>
</evidence>
<dbReference type="InterPro" id="IPR016652">
    <property type="entry name" value="Ubiquitinyl_hydrolase"/>
</dbReference>
<dbReference type="Pfam" id="PF00627">
    <property type="entry name" value="UBA"/>
    <property type="match status" value="2"/>
</dbReference>
<dbReference type="InterPro" id="IPR050164">
    <property type="entry name" value="Peptidase_C19"/>
</dbReference>
<evidence type="ECO:0000256" key="11">
    <source>
        <dbReference type="PIRNR" id="PIRNR016308"/>
    </source>
</evidence>
<feature type="domain" description="USP" evidence="18">
    <location>
        <begin position="319"/>
        <end position="822"/>
    </location>
</feature>
<dbReference type="Gene3D" id="3.30.40.10">
    <property type="entry name" value="Zinc/RING finger domain, C3HC4 (zinc finger)"/>
    <property type="match status" value="2"/>
</dbReference>
<dbReference type="KEGG" id="hazt:108674556"/>
<dbReference type="PIRSF" id="PIRSF016308">
    <property type="entry name" value="UBP"/>
    <property type="match status" value="1"/>
</dbReference>
<evidence type="ECO:0000256" key="14">
    <source>
        <dbReference type="PROSITE-ProRule" id="PRU00502"/>
    </source>
</evidence>
<feature type="domain" description="UBA" evidence="17">
    <location>
        <begin position="690"/>
        <end position="730"/>
    </location>
</feature>
<feature type="active site" description="Nucleophile" evidence="12">
    <location>
        <position position="328"/>
    </location>
</feature>
<dbReference type="CTD" id="8078"/>
<dbReference type="CDD" id="cd14386">
    <property type="entry name" value="UBA2_UBP5"/>
    <property type="match status" value="1"/>
</dbReference>
<dbReference type="PANTHER" id="PTHR24006:SF664">
    <property type="entry name" value="UBIQUITIN CARBOXYL-TERMINAL HYDROLASE"/>
    <property type="match status" value="1"/>
</dbReference>
<comment type="catalytic activity">
    <reaction evidence="1 11 15">
        <text>Thiol-dependent hydrolysis of ester, thioester, amide, peptide and isopeptide bonds formed by the C-terminal Gly of ubiquitin (a 76-residue protein attached to proteins as an intracellular targeting signal).</text>
        <dbReference type="EC" id="3.4.19.12"/>
    </reaction>
</comment>
<dbReference type="InterPro" id="IPR018200">
    <property type="entry name" value="USP_CS"/>
</dbReference>
<dbReference type="InterPro" id="IPR038765">
    <property type="entry name" value="Papain-like_cys_pep_sf"/>
</dbReference>
<dbReference type="SUPFAM" id="SSF57850">
    <property type="entry name" value="RING/U-box"/>
    <property type="match status" value="1"/>
</dbReference>
<dbReference type="InterPro" id="IPR001607">
    <property type="entry name" value="Znf_UBP"/>
</dbReference>
<dbReference type="AlphaFoldDB" id="A0A8B7NW74"/>
<dbReference type="PROSITE" id="PS50030">
    <property type="entry name" value="UBA"/>
    <property type="match status" value="2"/>
</dbReference>
<dbReference type="GO" id="GO:0008270">
    <property type="term" value="F:zinc ion binding"/>
    <property type="evidence" value="ECO:0007669"/>
    <property type="project" value="UniProtKB-UniRule"/>
</dbReference>
<evidence type="ECO:0000259" key="18">
    <source>
        <dbReference type="PROSITE" id="PS50235"/>
    </source>
</evidence>
<keyword evidence="7 11" id="KW-0833">Ubl conjugation pathway</keyword>
<dbReference type="GO" id="GO:0005829">
    <property type="term" value="C:cytosol"/>
    <property type="evidence" value="ECO:0007669"/>
    <property type="project" value="TreeGrafter"/>
</dbReference>
<feature type="binding site" evidence="13">
    <location>
        <position position="191"/>
    </location>
    <ligand>
        <name>Zn(2+)</name>
        <dbReference type="ChEBI" id="CHEBI:29105"/>
    </ligand>
</feature>
<dbReference type="SMART" id="SM00165">
    <property type="entry name" value="UBA"/>
    <property type="match status" value="2"/>
</dbReference>
<evidence type="ECO:0000256" key="13">
    <source>
        <dbReference type="PIRSR" id="PIRSR016308-3"/>
    </source>
</evidence>
<dbReference type="GeneID" id="108674556"/>
<evidence type="ECO:0000256" key="2">
    <source>
        <dbReference type="ARBA" id="ARBA00009085"/>
    </source>
</evidence>
<dbReference type="GO" id="GO:0004843">
    <property type="term" value="F:cysteine-type deubiquitinase activity"/>
    <property type="evidence" value="ECO:0007669"/>
    <property type="project" value="UniProtKB-UniRule"/>
</dbReference>
<reference evidence="21" key="1">
    <citation type="submission" date="2025-08" db="UniProtKB">
        <authorList>
            <consortium name="RefSeq"/>
        </authorList>
    </citation>
    <scope>IDENTIFICATION</scope>
    <source>
        <tissue evidence="21">Whole organism</tissue>
    </source>
</reference>
<dbReference type="CDD" id="cd14294">
    <property type="entry name" value="UBA1_UBP5_like"/>
    <property type="match status" value="1"/>
</dbReference>
<dbReference type="Gene3D" id="3.90.70.10">
    <property type="entry name" value="Cysteine proteinases"/>
    <property type="match status" value="2"/>
</dbReference>
<dbReference type="PROSITE" id="PS50235">
    <property type="entry name" value="USP_3"/>
    <property type="match status" value="1"/>
</dbReference>
<evidence type="ECO:0000256" key="8">
    <source>
        <dbReference type="ARBA" id="ARBA00022801"/>
    </source>
</evidence>
<dbReference type="Gene3D" id="1.10.8.10">
    <property type="entry name" value="DNA helicase RuvA subunit, C-terminal domain"/>
    <property type="match status" value="2"/>
</dbReference>
<evidence type="ECO:0000256" key="5">
    <source>
        <dbReference type="ARBA" id="ARBA00022737"/>
    </source>
</evidence>
<evidence type="ECO:0000256" key="12">
    <source>
        <dbReference type="PIRSR" id="PIRSR016308-1"/>
    </source>
</evidence>
<evidence type="ECO:0000259" key="19">
    <source>
        <dbReference type="PROSITE" id="PS50271"/>
    </source>
</evidence>
<keyword evidence="20" id="KW-1185">Reference proteome</keyword>
<feature type="binding site" evidence="13">
    <location>
        <position position="211"/>
    </location>
    <ligand>
        <name>Zn(2+)</name>
        <dbReference type="ChEBI" id="CHEBI:29105"/>
    </ligand>
</feature>
<dbReference type="PROSITE" id="PS00973">
    <property type="entry name" value="USP_2"/>
    <property type="match status" value="1"/>
</dbReference>
<feature type="domain" description="UBA" evidence="17">
    <location>
        <begin position="626"/>
        <end position="667"/>
    </location>
</feature>